<feature type="compositionally biased region" description="Low complexity" evidence="9">
    <location>
        <begin position="28"/>
        <end position="43"/>
    </location>
</feature>
<dbReference type="InterPro" id="IPR031634">
    <property type="entry name" value="PknG_rubred"/>
</dbReference>
<evidence type="ECO:0000313" key="12">
    <source>
        <dbReference type="Proteomes" id="UP000215005"/>
    </source>
</evidence>
<evidence type="ECO:0000256" key="7">
    <source>
        <dbReference type="ARBA" id="ARBA00047899"/>
    </source>
</evidence>
<keyword evidence="2 11" id="KW-0723">Serine/threonine-protein kinase</keyword>
<accession>A0A223SCQ9</accession>
<dbReference type="Pfam" id="PF16919">
    <property type="entry name" value="PknG_rubred"/>
    <property type="match status" value="1"/>
</dbReference>
<evidence type="ECO:0000256" key="2">
    <source>
        <dbReference type="ARBA" id="ARBA00022527"/>
    </source>
</evidence>
<dbReference type="Gene3D" id="1.25.40.10">
    <property type="entry name" value="Tetratricopeptide repeat domain"/>
    <property type="match status" value="2"/>
</dbReference>
<dbReference type="GO" id="GO:0004674">
    <property type="term" value="F:protein serine/threonine kinase activity"/>
    <property type="evidence" value="ECO:0007669"/>
    <property type="project" value="UniProtKB-KW"/>
</dbReference>
<proteinExistence type="predicted"/>
<dbReference type="CDD" id="cd14014">
    <property type="entry name" value="STKc_PknB_like"/>
    <property type="match status" value="1"/>
</dbReference>
<evidence type="ECO:0000256" key="8">
    <source>
        <dbReference type="ARBA" id="ARBA00048679"/>
    </source>
</evidence>
<sequence length="877" mass="94287">MSDCTEQGCTGVVRDGFCDVCGLEPRGSEPIAPAPGASASGHAFPEDPGRPDHPSRPPSPGSLADPALVPLFSGPSDALPAPLAGAPDPPLGVVEGDDSPAGPDGTDGSDETGAPGGLKDTGDSDASVPRSSADSDVRFTDSSASDISRISPRSDPPRRPFFSAFSRDGSGSGSSTSGPTSSPSGRNSRRTSSSSRGMLGLGLVQVPPVPYRDPATAIMSNPVVAEKNRFCGSCGEAVGRRRDNRPGRTEGFCPACGTEFSFTPKLKKGDWVEDQYEVLGCLAHGGLGWIYLARDHHVSDRWVVLKGLLNSGDAEAHKTATAERNFLAEVEHPNIVKIYNFAHHPDPKTGVPAGHIVMEYVGGKSLRDLIVERRAHGADTSGLPVDQVIAYGLEALRAIGYLHSKGLLYCDFKPDNIIQSEEQIKLIDLGGVRRIDDMVNPVYTTPGYRVPESELRNPGPSVCSDLYSVGRTLAVLSFRFGFMREHLHSLPPRESVPVLARYESYDRFLRRATNIQPDLRFHDAAEMAEQLTGVLREVLSDIQGRPHPATSTLFEPEHFVDAASGGTSPKRLLTRPRPADAAAALPTPQVDPADAAAGILAGLSAVRPEEIVATLEAAKAPSPETRLMLARTLIALGRQGDAVEPLEAFGARAPGDWRTYWYLAVMDLSLGRYEDARARFEELYDHLPGEAAPKLGLALACEGSGAVDAAARHFETAWRTDRSYVSAAFGLARIRLAQGDRTAAVDVLDTVPELSTFFPSAQMAAVTVLVSDRDVADLDEQVLVDAGSRLNRLRWNGLYGEATDRLAVRVLEAALAWIDSGRRPARPAWLLDGPLDEEGLRCNLERMYRGLARLSTGRADRHHLVDRANCLRPRTWL</sequence>
<dbReference type="SUPFAM" id="SSF56112">
    <property type="entry name" value="Protein kinase-like (PK-like)"/>
    <property type="match status" value="1"/>
</dbReference>
<dbReference type="RefSeq" id="WP_094932772.1">
    <property type="nucleotide sequence ID" value="NZ_CP022753.1"/>
</dbReference>
<dbReference type="PROSITE" id="PS50011">
    <property type="entry name" value="PROTEIN_KINASE_DOM"/>
    <property type="match status" value="1"/>
</dbReference>
<evidence type="ECO:0000256" key="4">
    <source>
        <dbReference type="ARBA" id="ARBA00022741"/>
    </source>
</evidence>
<evidence type="ECO:0000256" key="3">
    <source>
        <dbReference type="ARBA" id="ARBA00022679"/>
    </source>
</evidence>
<comment type="catalytic activity">
    <reaction evidence="7">
        <text>L-threonyl-[protein] + ATP = O-phospho-L-threonyl-[protein] + ADP + H(+)</text>
        <dbReference type="Rhea" id="RHEA:46608"/>
        <dbReference type="Rhea" id="RHEA-COMP:11060"/>
        <dbReference type="Rhea" id="RHEA-COMP:11605"/>
        <dbReference type="ChEBI" id="CHEBI:15378"/>
        <dbReference type="ChEBI" id="CHEBI:30013"/>
        <dbReference type="ChEBI" id="CHEBI:30616"/>
        <dbReference type="ChEBI" id="CHEBI:61977"/>
        <dbReference type="ChEBI" id="CHEBI:456216"/>
        <dbReference type="EC" id="2.7.11.1"/>
    </reaction>
</comment>
<dbReference type="PANTHER" id="PTHR24363">
    <property type="entry name" value="SERINE/THREONINE PROTEIN KINASE"/>
    <property type="match status" value="1"/>
</dbReference>
<dbReference type="InterPro" id="IPR000719">
    <property type="entry name" value="Prot_kinase_dom"/>
</dbReference>
<dbReference type="FunFam" id="1.10.510.10:FF:000306">
    <property type="entry name" value="Serine/threonine protein kinase"/>
    <property type="match status" value="1"/>
</dbReference>
<feature type="region of interest" description="Disordered" evidence="9">
    <location>
        <begin position="22"/>
        <end position="200"/>
    </location>
</feature>
<protein>
    <recommendedName>
        <fullName evidence="1">non-specific serine/threonine protein kinase</fullName>
        <ecNumber evidence="1">2.7.11.1</ecNumber>
    </recommendedName>
</protein>
<dbReference type="Proteomes" id="UP000215005">
    <property type="component" value="Chromosome"/>
</dbReference>
<feature type="compositionally biased region" description="Basic and acidic residues" evidence="9">
    <location>
        <begin position="44"/>
        <end position="55"/>
    </location>
</feature>
<feature type="compositionally biased region" description="Low complexity" evidence="9">
    <location>
        <begin position="73"/>
        <end position="86"/>
    </location>
</feature>
<dbReference type="FunFam" id="3.30.200.20:FF:000205">
    <property type="entry name" value="Serine/threonine protein kinase"/>
    <property type="match status" value="1"/>
</dbReference>
<keyword evidence="3" id="KW-0808">Transferase</keyword>
<organism evidence="11 12">
    <name type="scientific">Nocardiopsis gilva YIM 90087</name>
    <dbReference type="NCBI Taxonomy" id="1235441"/>
    <lineage>
        <taxon>Bacteria</taxon>
        <taxon>Bacillati</taxon>
        <taxon>Actinomycetota</taxon>
        <taxon>Actinomycetes</taxon>
        <taxon>Streptosporangiales</taxon>
        <taxon>Nocardiopsidaceae</taxon>
        <taxon>Nocardiopsis</taxon>
    </lineage>
</organism>
<comment type="catalytic activity">
    <reaction evidence="8">
        <text>L-seryl-[protein] + ATP = O-phospho-L-seryl-[protein] + ADP + H(+)</text>
        <dbReference type="Rhea" id="RHEA:17989"/>
        <dbReference type="Rhea" id="RHEA-COMP:9863"/>
        <dbReference type="Rhea" id="RHEA-COMP:11604"/>
        <dbReference type="ChEBI" id="CHEBI:15378"/>
        <dbReference type="ChEBI" id="CHEBI:29999"/>
        <dbReference type="ChEBI" id="CHEBI:30616"/>
        <dbReference type="ChEBI" id="CHEBI:83421"/>
        <dbReference type="ChEBI" id="CHEBI:456216"/>
        <dbReference type="EC" id="2.7.11.1"/>
    </reaction>
</comment>
<dbReference type="Gene3D" id="3.30.200.20">
    <property type="entry name" value="Phosphorylase Kinase, domain 1"/>
    <property type="match status" value="1"/>
</dbReference>
<evidence type="ECO:0000256" key="9">
    <source>
        <dbReference type="SAM" id="MobiDB-lite"/>
    </source>
</evidence>
<dbReference type="AlphaFoldDB" id="A0A223SCQ9"/>
<feature type="compositionally biased region" description="Low complexity" evidence="9">
    <location>
        <begin position="160"/>
        <end position="197"/>
    </location>
</feature>
<name>A0A223SCQ9_9ACTN</name>
<keyword evidence="4" id="KW-0547">Nucleotide-binding</keyword>
<evidence type="ECO:0000259" key="10">
    <source>
        <dbReference type="PROSITE" id="PS50011"/>
    </source>
</evidence>
<dbReference type="Gene3D" id="1.10.510.10">
    <property type="entry name" value="Transferase(Phosphotransferase) domain 1"/>
    <property type="match status" value="1"/>
</dbReference>
<dbReference type="Pfam" id="PF16918">
    <property type="entry name" value="PknG_TPR"/>
    <property type="match status" value="1"/>
</dbReference>
<dbReference type="EC" id="2.7.11.1" evidence="1"/>
<evidence type="ECO:0000256" key="5">
    <source>
        <dbReference type="ARBA" id="ARBA00022777"/>
    </source>
</evidence>
<dbReference type="InterPro" id="IPR011990">
    <property type="entry name" value="TPR-like_helical_dom_sf"/>
</dbReference>
<evidence type="ECO:0000256" key="6">
    <source>
        <dbReference type="ARBA" id="ARBA00022840"/>
    </source>
</evidence>
<gene>
    <name evidence="11" type="ORF">CDO52_26410</name>
</gene>
<evidence type="ECO:0000256" key="1">
    <source>
        <dbReference type="ARBA" id="ARBA00012513"/>
    </source>
</evidence>
<dbReference type="OrthoDB" id="137117at2"/>
<dbReference type="InterPro" id="IPR031636">
    <property type="entry name" value="PknG_TPR"/>
</dbReference>
<dbReference type="KEGG" id="ngv:CDO52_26410"/>
<evidence type="ECO:0000313" key="11">
    <source>
        <dbReference type="EMBL" id="ASU85863.1"/>
    </source>
</evidence>
<dbReference type="GO" id="GO:0005524">
    <property type="term" value="F:ATP binding"/>
    <property type="evidence" value="ECO:0007669"/>
    <property type="project" value="UniProtKB-KW"/>
</dbReference>
<keyword evidence="5 11" id="KW-0418">Kinase</keyword>
<feature type="compositionally biased region" description="Low complexity" evidence="9">
    <location>
        <begin position="141"/>
        <end position="153"/>
    </location>
</feature>
<keyword evidence="12" id="KW-1185">Reference proteome</keyword>
<dbReference type="EMBL" id="CP022753">
    <property type="protein sequence ID" value="ASU85863.1"/>
    <property type="molecule type" value="Genomic_DNA"/>
</dbReference>
<dbReference type="PANTHER" id="PTHR24363:SF0">
    <property type="entry name" value="SERINE_THREONINE KINASE LIKE DOMAIN CONTAINING 1"/>
    <property type="match status" value="1"/>
</dbReference>
<feature type="domain" description="Protein kinase" evidence="10">
    <location>
        <begin position="276"/>
        <end position="560"/>
    </location>
</feature>
<reference evidence="11 12" key="1">
    <citation type="submission" date="2017-08" db="EMBL/GenBank/DDBJ databases">
        <title>The complete genome sequence of Nocardiopsis gilva YIM 90087.</title>
        <authorList>
            <person name="Yin M."/>
            <person name="Tang S."/>
        </authorList>
    </citation>
    <scope>NUCLEOTIDE SEQUENCE [LARGE SCALE GENOMIC DNA]</scope>
    <source>
        <strain evidence="11 12">YIM 90087</strain>
    </source>
</reference>
<dbReference type="SUPFAM" id="SSF48452">
    <property type="entry name" value="TPR-like"/>
    <property type="match status" value="1"/>
</dbReference>
<dbReference type="Pfam" id="PF00069">
    <property type="entry name" value="Pkinase"/>
    <property type="match status" value="1"/>
</dbReference>
<dbReference type="InterPro" id="IPR011009">
    <property type="entry name" value="Kinase-like_dom_sf"/>
</dbReference>
<keyword evidence="6" id="KW-0067">ATP-binding</keyword>